<dbReference type="Pfam" id="PF13360">
    <property type="entry name" value="PQQ_2"/>
    <property type="match status" value="2"/>
</dbReference>
<dbReference type="InterPro" id="IPR015943">
    <property type="entry name" value="WD40/YVTN_repeat-like_dom_sf"/>
</dbReference>
<keyword evidence="4" id="KW-1185">Reference proteome</keyword>
<keyword evidence="1" id="KW-0732">Signal</keyword>
<feature type="domain" description="Pyrrolo-quinoline quinone repeat" evidence="2">
    <location>
        <begin position="112"/>
        <end position="192"/>
    </location>
</feature>
<feature type="domain" description="Pyrrolo-quinoline quinone repeat" evidence="2">
    <location>
        <begin position="281"/>
        <end position="376"/>
    </location>
</feature>
<feature type="chain" id="PRO_5045075631" description="Pyrrolo-quinoline quinone repeat domain-containing protein" evidence="1">
    <location>
        <begin position="21"/>
        <end position="419"/>
    </location>
</feature>
<dbReference type="Gene3D" id="2.40.10.480">
    <property type="match status" value="1"/>
</dbReference>
<dbReference type="SMART" id="SM00564">
    <property type="entry name" value="PQQ"/>
    <property type="match status" value="4"/>
</dbReference>
<evidence type="ECO:0000313" key="3">
    <source>
        <dbReference type="EMBL" id="GAA2965759.1"/>
    </source>
</evidence>
<dbReference type="InterPro" id="IPR011047">
    <property type="entry name" value="Quinoprotein_ADH-like_sf"/>
</dbReference>
<dbReference type="PANTHER" id="PTHR34512:SF30">
    <property type="entry name" value="OUTER MEMBRANE PROTEIN ASSEMBLY FACTOR BAMB"/>
    <property type="match status" value="1"/>
</dbReference>
<feature type="signal peptide" evidence="1">
    <location>
        <begin position="1"/>
        <end position="20"/>
    </location>
</feature>
<comment type="caution">
    <text evidence="3">The sequence shown here is derived from an EMBL/GenBank/DDBJ whole genome shotgun (WGS) entry which is preliminary data.</text>
</comment>
<accession>A0ABN3XN62</accession>
<dbReference type="Gene3D" id="2.130.10.10">
    <property type="entry name" value="YVTN repeat-like/Quinoprotein amine dehydrogenase"/>
    <property type="match status" value="1"/>
</dbReference>
<dbReference type="Proteomes" id="UP001500403">
    <property type="component" value="Unassembled WGS sequence"/>
</dbReference>
<organism evidence="3 4">
    <name type="scientific">Streptomyces enissocaesilis</name>
    <dbReference type="NCBI Taxonomy" id="332589"/>
    <lineage>
        <taxon>Bacteria</taxon>
        <taxon>Bacillati</taxon>
        <taxon>Actinomycetota</taxon>
        <taxon>Actinomycetes</taxon>
        <taxon>Kitasatosporales</taxon>
        <taxon>Streptomycetaceae</taxon>
        <taxon>Streptomyces</taxon>
        <taxon>Streptomyces rochei group</taxon>
    </lineage>
</organism>
<evidence type="ECO:0000259" key="2">
    <source>
        <dbReference type="Pfam" id="PF13360"/>
    </source>
</evidence>
<gene>
    <name evidence="3" type="ORF">GCM10010446_59320</name>
</gene>
<evidence type="ECO:0000256" key="1">
    <source>
        <dbReference type="SAM" id="SignalP"/>
    </source>
</evidence>
<dbReference type="SUPFAM" id="SSF50998">
    <property type="entry name" value="Quinoprotein alcohol dehydrogenase-like"/>
    <property type="match status" value="2"/>
</dbReference>
<dbReference type="RefSeq" id="WP_344499278.1">
    <property type="nucleotide sequence ID" value="NZ_BAAAUD010000056.1"/>
</dbReference>
<dbReference type="PANTHER" id="PTHR34512">
    <property type="entry name" value="CELL SURFACE PROTEIN"/>
    <property type="match status" value="1"/>
</dbReference>
<sequence length="419" mass="43832">MRHRPSARLRSSVTAAVALAALLAAPGVAPQAATAPPGRTATAAETTDATLGYRVDPARSSAVAGATATPPYRKLWSRDLGSAVSAPVAVGDRLFAVVNADQGDEGGPRMRLVGLDARTGRNLWSAKHLTDRPGASLSYGGGLVYTQTMDGVLTAWDPATGARRWSVRLNAPGSHWFHYPPVWYRGVLYTHSAHASTAMAVRASDGHILWRTPLANVGQVPVAVNGQGVWVVFDDVEYYLLDRATGRTLRHYVKPPGRSGSSGSPAVLGGGRLWMRGPSPDGTLTGVDRATGEPGPAMAADGTPAYAGNRLFVAKDGVVRAVDTRTNRTLWTYRGTSGGIGVRLVAAGHVYATGGDWLRVLRASDGRVVWSLRLAPGDAPSGFWNGEDDGTGWVVPGLATAKGRLFVPVANGALAGYAS</sequence>
<name>A0ABN3XN62_9ACTN</name>
<protein>
    <recommendedName>
        <fullName evidence="2">Pyrrolo-quinoline quinone repeat domain-containing protein</fullName>
    </recommendedName>
</protein>
<evidence type="ECO:0000313" key="4">
    <source>
        <dbReference type="Proteomes" id="UP001500403"/>
    </source>
</evidence>
<reference evidence="3 4" key="1">
    <citation type="journal article" date="2019" name="Int. J. Syst. Evol. Microbiol.">
        <title>The Global Catalogue of Microorganisms (GCM) 10K type strain sequencing project: providing services to taxonomists for standard genome sequencing and annotation.</title>
        <authorList>
            <consortium name="The Broad Institute Genomics Platform"/>
            <consortium name="The Broad Institute Genome Sequencing Center for Infectious Disease"/>
            <person name="Wu L."/>
            <person name="Ma J."/>
        </authorList>
    </citation>
    <scope>NUCLEOTIDE SEQUENCE [LARGE SCALE GENOMIC DNA]</scope>
    <source>
        <strain evidence="3 4">JCM 9088</strain>
    </source>
</reference>
<dbReference type="InterPro" id="IPR002372">
    <property type="entry name" value="PQQ_rpt_dom"/>
</dbReference>
<proteinExistence type="predicted"/>
<dbReference type="InterPro" id="IPR018391">
    <property type="entry name" value="PQQ_b-propeller_rpt"/>
</dbReference>
<dbReference type="EMBL" id="BAAAUD010000056">
    <property type="protein sequence ID" value="GAA2965759.1"/>
    <property type="molecule type" value="Genomic_DNA"/>
</dbReference>